<evidence type="ECO:0000256" key="4">
    <source>
        <dbReference type="SAM" id="Phobius"/>
    </source>
</evidence>
<gene>
    <name evidence="6" type="ORF">NSCI0253_LOCUS33718</name>
</gene>
<evidence type="ECO:0000256" key="1">
    <source>
        <dbReference type="ARBA" id="ARBA00022676"/>
    </source>
</evidence>
<dbReference type="Pfam" id="PF00201">
    <property type="entry name" value="UDPGT"/>
    <property type="match status" value="1"/>
</dbReference>
<evidence type="ECO:0000313" key="6">
    <source>
        <dbReference type="EMBL" id="CAD8859364.1"/>
    </source>
</evidence>
<keyword evidence="4" id="KW-1133">Transmembrane helix</keyword>
<feature type="signal peptide" evidence="5">
    <location>
        <begin position="1"/>
        <end position="23"/>
    </location>
</feature>
<evidence type="ECO:0000256" key="3">
    <source>
        <dbReference type="SAM" id="MobiDB-lite"/>
    </source>
</evidence>
<organism evidence="6">
    <name type="scientific">Noctiluca scintillans</name>
    <name type="common">Sea sparkle</name>
    <name type="synonym">Red tide dinoflagellate</name>
    <dbReference type="NCBI Taxonomy" id="2966"/>
    <lineage>
        <taxon>Eukaryota</taxon>
        <taxon>Sar</taxon>
        <taxon>Alveolata</taxon>
        <taxon>Dinophyceae</taxon>
        <taxon>Noctilucales</taxon>
        <taxon>Noctilucaceae</taxon>
        <taxon>Noctiluca</taxon>
    </lineage>
</organism>
<feature type="chain" id="PRO_5030851549" description="UDP-glycosyltransferases domain-containing protein" evidence="5">
    <location>
        <begin position="24"/>
        <end position="593"/>
    </location>
</feature>
<reference evidence="6" key="1">
    <citation type="submission" date="2021-01" db="EMBL/GenBank/DDBJ databases">
        <authorList>
            <person name="Corre E."/>
            <person name="Pelletier E."/>
            <person name="Niang G."/>
            <person name="Scheremetjew M."/>
            <person name="Finn R."/>
            <person name="Kale V."/>
            <person name="Holt S."/>
            <person name="Cochrane G."/>
            <person name="Meng A."/>
            <person name="Brown T."/>
            <person name="Cohen L."/>
        </authorList>
    </citation>
    <scope>NUCLEOTIDE SEQUENCE</scope>
</reference>
<feature type="region of interest" description="Disordered" evidence="3">
    <location>
        <begin position="569"/>
        <end position="593"/>
    </location>
</feature>
<keyword evidence="1" id="KW-0328">Glycosyltransferase</keyword>
<protein>
    <recommendedName>
        <fullName evidence="7">UDP-glycosyltransferases domain-containing protein</fullName>
    </recommendedName>
</protein>
<evidence type="ECO:0008006" key="7">
    <source>
        <dbReference type="Google" id="ProtNLM"/>
    </source>
</evidence>
<evidence type="ECO:0000256" key="2">
    <source>
        <dbReference type="ARBA" id="ARBA00022679"/>
    </source>
</evidence>
<dbReference type="PANTHER" id="PTHR48043:SF145">
    <property type="entry name" value="FI06409P-RELATED"/>
    <property type="match status" value="1"/>
</dbReference>
<keyword evidence="2" id="KW-0808">Transferase</keyword>
<dbReference type="Gene3D" id="3.40.50.2000">
    <property type="entry name" value="Glycogen Phosphorylase B"/>
    <property type="match status" value="2"/>
</dbReference>
<dbReference type="SUPFAM" id="SSF53756">
    <property type="entry name" value="UDP-Glycosyltransferase/glycogen phosphorylase"/>
    <property type="match status" value="1"/>
</dbReference>
<dbReference type="PANTHER" id="PTHR48043">
    <property type="entry name" value="EG:EG0003.4 PROTEIN-RELATED"/>
    <property type="match status" value="1"/>
</dbReference>
<sequence>MLVPNSFARILPFVLSLSATASREQLERKPVWFVSWQHTGHIKPLFPLAFEMMARGWEVRVAVHDEVAHQVPKDLPVASVGTLPWSWDEELEFRRTLFDPLPPLPPPGATEDEGEAEARKAEVSEKYFSGCQRSLLTGLNNTLHRLDRTAWPGLLVVDVSSVGAMDLAEILGLPFAVVAAWPVGPTLQAINDPTAFSHPYIPSELFAFPQSASDQSFVDRLKRTVSSTTLPMVMSFAGFHEPRRKLRAEFGLSSTLELLEVPLLQPKNERPLVIVLSHWGLDRSRPLLPNVKLVGPVEDYDGLIRNRKPLPDHVQSFLQESTDRVVYVSFGTNVKARPSMIRELLNGMAKLKPSGVRFLWDINSAVVETAAREVMDSEVERDEDQVGVEREGPHWLPSNVLIEERVDQLAVLASGRLAAFLSHCGINSVHEAAHFGIPIIGLPFLGDQLITAFLVEEAKAGARLSVTRFSADLLVGTVLKVAFDEEHRANMVRIGLLGRRAGGARAAADELESVAELGVGHLQTLADSQEGASRVWDVRAALAVLPFVSILVLVALFRSWSSVLQKTVERTQEEEPMAGTPAKAQRSGKKKRA</sequence>
<evidence type="ECO:0000256" key="5">
    <source>
        <dbReference type="SAM" id="SignalP"/>
    </source>
</evidence>
<keyword evidence="5" id="KW-0732">Signal</keyword>
<dbReference type="GO" id="GO:0008194">
    <property type="term" value="F:UDP-glycosyltransferase activity"/>
    <property type="evidence" value="ECO:0007669"/>
    <property type="project" value="InterPro"/>
</dbReference>
<dbReference type="EMBL" id="HBFQ01047375">
    <property type="protein sequence ID" value="CAD8859364.1"/>
    <property type="molecule type" value="Transcribed_RNA"/>
</dbReference>
<keyword evidence="4" id="KW-0812">Transmembrane</keyword>
<dbReference type="InterPro" id="IPR050271">
    <property type="entry name" value="UDP-glycosyltransferase"/>
</dbReference>
<accession>A0A7S1FCA1</accession>
<name>A0A7S1FCA1_NOCSC</name>
<feature type="transmembrane region" description="Helical" evidence="4">
    <location>
        <begin position="538"/>
        <end position="557"/>
    </location>
</feature>
<dbReference type="CDD" id="cd03784">
    <property type="entry name" value="GT1_Gtf-like"/>
    <property type="match status" value="1"/>
</dbReference>
<keyword evidence="4" id="KW-0472">Membrane</keyword>
<proteinExistence type="predicted"/>
<dbReference type="AlphaFoldDB" id="A0A7S1FCA1"/>
<dbReference type="InterPro" id="IPR002213">
    <property type="entry name" value="UDP_glucos_trans"/>
</dbReference>